<dbReference type="Proteomes" id="UP001620409">
    <property type="component" value="Unassembled WGS sequence"/>
</dbReference>
<keyword evidence="3" id="KW-1185">Reference proteome</keyword>
<sequence length="309" mass="35939">MDMNDLLSEVVIGIVPFLFVLWMVYEWVIRPRKSLFKADGCYIYLDKANGLVHLECRDELVSHTVKLGCGLFSFHRRKFTETKQKWRSGTLDRVTIYHTGDGFSSGDISRGREGYWETVIKERSLGTSVSIQEIDPLLYYYQQWATNHSLQQMKTERAVTILQMTDRGANAFKRWVHAHRHILSPNEKLVRQQWDNSCKRLLKECRQDILVKQLKNPLELFDYTPAPNIRYLVLGKTGEGFFKSLGSHDMHAISLDQLRGDGTTLTVMFPNGWMEKFSLSSEHIARLHEIRRRWAKSQPFTAQMASHKG</sequence>
<dbReference type="EMBL" id="JADIKI010000022">
    <property type="protein sequence ID" value="MFK2854872.1"/>
    <property type="molecule type" value="Genomic_DNA"/>
</dbReference>
<keyword evidence="1" id="KW-0812">Transmembrane</keyword>
<evidence type="ECO:0000313" key="2">
    <source>
        <dbReference type="EMBL" id="MFK2854872.1"/>
    </source>
</evidence>
<accession>A0ABW8II66</accession>
<organism evidence="2 3">
    <name type="scientific">Dyella humi</name>
    <dbReference type="NCBI Taxonomy" id="1770547"/>
    <lineage>
        <taxon>Bacteria</taxon>
        <taxon>Pseudomonadati</taxon>
        <taxon>Pseudomonadota</taxon>
        <taxon>Gammaproteobacteria</taxon>
        <taxon>Lysobacterales</taxon>
        <taxon>Rhodanobacteraceae</taxon>
        <taxon>Dyella</taxon>
    </lineage>
</organism>
<gene>
    <name evidence="2" type="ORF">ISP18_09750</name>
</gene>
<feature type="transmembrane region" description="Helical" evidence="1">
    <location>
        <begin position="6"/>
        <end position="25"/>
    </location>
</feature>
<reference evidence="2 3" key="1">
    <citation type="submission" date="2020-10" db="EMBL/GenBank/DDBJ databases">
        <title>Phylogeny of dyella-like bacteria.</title>
        <authorList>
            <person name="Fu J."/>
        </authorList>
    </citation>
    <scope>NUCLEOTIDE SEQUENCE [LARGE SCALE GENOMIC DNA]</scope>
    <source>
        <strain evidence="2 3">DHG40</strain>
    </source>
</reference>
<protein>
    <submittedName>
        <fullName evidence="2">Uncharacterized protein</fullName>
    </submittedName>
</protein>
<proteinExistence type="predicted"/>
<dbReference type="RefSeq" id="WP_380010176.1">
    <property type="nucleotide sequence ID" value="NZ_JADIKI010000022.1"/>
</dbReference>
<evidence type="ECO:0000313" key="3">
    <source>
        <dbReference type="Proteomes" id="UP001620409"/>
    </source>
</evidence>
<keyword evidence="1" id="KW-1133">Transmembrane helix</keyword>
<name>A0ABW8II66_9GAMM</name>
<evidence type="ECO:0000256" key="1">
    <source>
        <dbReference type="SAM" id="Phobius"/>
    </source>
</evidence>
<comment type="caution">
    <text evidence="2">The sequence shown here is derived from an EMBL/GenBank/DDBJ whole genome shotgun (WGS) entry which is preliminary data.</text>
</comment>
<keyword evidence="1" id="KW-0472">Membrane</keyword>